<comment type="caution">
    <text evidence="1">The sequence shown here is derived from an EMBL/GenBank/DDBJ whole genome shotgun (WGS) entry which is preliminary data.</text>
</comment>
<protein>
    <submittedName>
        <fullName evidence="1">Uncharacterized protein</fullName>
    </submittedName>
</protein>
<name>A0A813HNX7_POLGL</name>
<evidence type="ECO:0000313" key="1">
    <source>
        <dbReference type="EMBL" id="CAE8639455.1"/>
    </source>
</evidence>
<proteinExistence type="predicted"/>
<dbReference type="AlphaFoldDB" id="A0A813HNX7"/>
<accession>A0A813HNX7</accession>
<evidence type="ECO:0000313" key="2">
    <source>
        <dbReference type="Proteomes" id="UP000626109"/>
    </source>
</evidence>
<dbReference type="Proteomes" id="UP000626109">
    <property type="component" value="Unassembled WGS sequence"/>
</dbReference>
<reference evidence="1" key="1">
    <citation type="submission" date="2021-02" db="EMBL/GenBank/DDBJ databases">
        <authorList>
            <person name="Dougan E. K."/>
            <person name="Rhodes N."/>
            <person name="Thang M."/>
            <person name="Chan C."/>
        </authorList>
    </citation>
    <scope>NUCLEOTIDE SEQUENCE</scope>
</reference>
<dbReference type="EMBL" id="CAJNNW010001542">
    <property type="protein sequence ID" value="CAE8639455.1"/>
    <property type="molecule type" value="Genomic_DNA"/>
</dbReference>
<sequence length="252" mass="28385">MSREQYYDVAGDDVEETPFPQTQICESIRVSYKDPVEDVQRSEDVFLDPRDAWSKGGSLLLVNATSVAALQMSGDQEQTMAYSSQLAAEQCRRDFLREQQAVLEKLRKLLESPFMSKSCLAEGKEVLRTAMSVAEETEKNFSQVVSQKDLAEVLDWYVPKAEIDDHLIKYFKNAGLDLSDEATIRLLLKRVRHTHRHSLKSRADMKNYMNGIDGDPNEDKKAKGKRILESMLALAKSQGASMNELAMTVVGA</sequence>
<feature type="non-terminal residue" evidence="1">
    <location>
        <position position="252"/>
    </location>
</feature>
<organism evidence="1 2">
    <name type="scientific">Polarella glacialis</name>
    <name type="common">Dinoflagellate</name>
    <dbReference type="NCBI Taxonomy" id="89957"/>
    <lineage>
        <taxon>Eukaryota</taxon>
        <taxon>Sar</taxon>
        <taxon>Alveolata</taxon>
        <taxon>Dinophyceae</taxon>
        <taxon>Suessiales</taxon>
        <taxon>Suessiaceae</taxon>
        <taxon>Polarella</taxon>
    </lineage>
</organism>
<gene>
    <name evidence="1" type="ORF">PGLA2088_LOCUS1964</name>
</gene>